<dbReference type="Pfam" id="PF05656">
    <property type="entry name" value="DUF805"/>
    <property type="match status" value="1"/>
</dbReference>
<feature type="transmembrane region" description="Helical" evidence="1">
    <location>
        <begin position="75"/>
        <end position="98"/>
    </location>
</feature>
<dbReference type="PANTHER" id="PTHR34980">
    <property type="entry name" value="INNER MEMBRANE PROTEIN-RELATED-RELATED"/>
    <property type="match status" value="1"/>
</dbReference>
<feature type="transmembrane region" description="Helical" evidence="1">
    <location>
        <begin position="42"/>
        <end position="63"/>
    </location>
</feature>
<keyword evidence="1" id="KW-0472">Membrane</keyword>
<keyword evidence="1" id="KW-0812">Transmembrane</keyword>
<sequence length="181" mass="20000">MRLNSMSSATSSSVTLPLPLYSVPGRSSRLWSTRGRIGRIRYCSRLAAVGLIYNLALFLPLYLDYLYPATLTQSTFTILFYAYAGLYSVFTLFAILQAKRRLNDQGRSGWVLLLGLIPLINVWLVITLVFSRGTPGSNPFGPPPSPSTSSETKRFWCLLILNIAVASAAICYGPLQFHLGL</sequence>
<keyword evidence="3" id="KW-1185">Reference proteome</keyword>
<evidence type="ECO:0008006" key="4">
    <source>
        <dbReference type="Google" id="ProtNLM"/>
    </source>
</evidence>
<comment type="caution">
    <text evidence="2">The sequence shown here is derived from an EMBL/GenBank/DDBJ whole genome shotgun (WGS) entry which is preliminary data.</text>
</comment>
<evidence type="ECO:0000313" key="3">
    <source>
        <dbReference type="Proteomes" id="UP000241895"/>
    </source>
</evidence>
<gene>
    <name evidence="2" type="ORF">C6W88_18105</name>
</gene>
<dbReference type="Proteomes" id="UP000241895">
    <property type="component" value="Unassembled WGS sequence"/>
</dbReference>
<accession>A0ABX5IS36</accession>
<dbReference type="RefSeq" id="WP_108133483.1">
    <property type="nucleotide sequence ID" value="NZ_PXNS01000013.1"/>
</dbReference>
<evidence type="ECO:0000313" key="2">
    <source>
        <dbReference type="EMBL" id="PTL91968.1"/>
    </source>
</evidence>
<dbReference type="InterPro" id="IPR008523">
    <property type="entry name" value="DUF805"/>
</dbReference>
<feature type="transmembrane region" description="Helical" evidence="1">
    <location>
        <begin position="153"/>
        <end position="175"/>
    </location>
</feature>
<name>A0ABX5IS36_9GAMM</name>
<feature type="transmembrane region" description="Helical" evidence="1">
    <location>
        <begin position="110"/>
        <end position="133"/>
    </location>
</feature>
<proteinExistence type="predicted"/>
<organism evidence="2 3">
    <name type="scientific">Halomonas litopenaei</name>
    <dbReference type="NCBI Taxonomy" id="2109328"/>
    <lineage>
        <taxon>Bacteria</taxon>
        <taxon>Pseudomonadati</taxon>
        <taxon>Pseudomonadota</taxon>
        <taxon>Gammaproteobacteria</taxon>
        <taxon>Oceanospirillales</taxon>
        <taxon>Halomonadaceae</taxon>
        <taxon>Halomonas</taxon>
    </lineage>
</organism>
<evidence type="ECO:0000256" key="1">
    <source>
        <dbReference type="SAM" id="Phobius"/>
    </source>
</evidence>
<dbReference type="EMBL" id="PXNS01000013">
    <property type="protein sequence ID" value="PTL91968.1"/>
    <property type="molecule type" value="Genomic_DNA"/>
</dbReference>
<keyword evidence="1" id="KW-1133">Transmembrane helix</keyword>
<reference evidence="2 3" key="1">
    <citation type="submission" date="2018-03" db="EMBL/GenBank/DDBJ databases">
        <authorList>
            <person name="Zhou J."/>
            <person name="Li X."/>
            <person name="Xue M."/>
            <person name="Yin J."/>
        </authorList>
    </citation>
    <scope>NUCLEOTIDE SEQUENCE [LARGE SCALE GENOMIC DNA]</scope>
    <source>
        <strain evidence="2 3">SYSU ZJ2214</strain>
    </source>
</reference>
<protein>
    <recommendedName>
        <fullName evidence="4">DUF805 domain-containing protein</fullName>
    </recommendedName>
</protein>
<dbReference type="PANTHER" id="PTHR34980:SF3">
    <property type="entry name" value="BLR8105 PROTEIN"/>
    <property type="match status" value="1"/>
</dbReference>